<sequence length="720" mass="81376">QEYEEARKELQMELLKGISVPDLRKKLQSGGTQMKVDSRQGKMQSFQHIPRKKRDASYLMNKFPDRTTETKVSAMSRKDNTSQLHAYAMEGLDGGRTILQKTTFKLGDKQLLVHLMNNGDETCARLVTDISEPIILHWGLSKNSACEWLVPSPNLRPKGSNMVDGACETPFKKGYAGDASFQSLELKLGKSDFIGLAFVLRSDGQWIKNNGSDFYISLKAADGKHSKSVGDGKGTVKWLLDAIAEKEMDAERSLMHRFSIATELTERARCEGKLGLAGILVWMRFMVTRQLLTWNKNYNVKPREISAAQDKFTNLLQRIFQDQPHNREFVRLIMSTVGRGGEGDVGQRIRDEILVIQRNNDCKGGMMEEWHQKLHNNTSPDDVVICQALLEYIKSGFNIDIYWKTLNKNGVTKERLASYDRPIKSEPSLRSDQKEGLIRDLTAYMKTLKAVHSGADLESAIATCMGYKAHSHDFMGGVQVQPINGLSPELQGLLKCVMEHVEDKKVDVLIEALIESRLELRPTLLRSHERLRDLIFLDLALDSTVRTAMERGYEELNNAFPLDIVDFIVLVLENLSLSSDNNEEFIYCLKDWYRTRDMCKSNADQWALYAKAVLDRTRLALTDKAEHYQEVLQPSAEYLGTLLGVQLWAVGSKSCNIAYIRGRLPSWVNVPMSVALPFGVFEEVLSEKMNKDVADKITALKNLVAKGDLSKLGDIRQTVL</sequence>
<keyword evidence="6" id="KW-1185">Reference proteome</keyword>
<keyword evidence="1" id="KW-0479">Metal-binding</keyword>
<feature type="domain" description="Alpha-glucan water dikinase-like N-terminal Ig-like" evidence="3">
    <location>
        <begin position="103"/>
        <end position="218"/>
    </location>
</feature>
<dbReference type="InterPro" id="IPR055495">
    <property type="entry name" value="CWD_DUF7067"/>
</dbReference>
<protein>
    <submittedName>
        <fullName evidence="5">Uncharacterized protein</fullName>
    </submittedName>
</protein>
<gene>
    <name evidence="5" type="ORF">KI387_042128</name>
</gene>
<dbReference type="PANTHER" id="PTHR46999">
    <property type="entry name" value="ALPHA-GLUCAN WATER DIKINASE 1, CHLOROPLASTIC-RELATED"/>
    <property type="match status" value="1"/>
</dbReference>
<organism evidence="5 6">
    <name type="scientific">Taxus chinensis</name>
    <name type="common">Chinese yew</name>
    <name type="synonym">Taxus wallichiana var. chinensis</name>
    <dbReference type="NCBI Taxonomy" id="29808"/>
    <lineage>
        <taxon>Eukaryota</taxon>
        <taxon>Viridiplantae</taxon>
        <taxon>Streptophyta</taxon>
        <taxon>Embryophyta</taxon>
        <taxon>Tracheophyta</taxon>
        <taxon>Spermatophyta</taxon>
        <taxon>Pinopsida</taxon>
        <taxon>Pinidae</taxon>
        <taxon>Conifers II</taxon>
        <taxon>Cupressales</taxon>
        <taxon>Taxaceae</taxon>
        <taxon>Taxus</taxon>
    </lineage>
</organism>
<comment type="caution">
    <text evidence="5">The sequence shown here is derived from an EMBL/GenBank/DDBJ whole genome shotgun (WGS) entry which is preliminary data.</text>
</comment>
<evidence type="ECO:0000313" key="5">
    <source>
        <dbReference type="EMBL" id="KAH9292684.1"/>
    </source>
</evidence>
<name>A0AA38C8Y4_TAXCH</name>
<feature type="non-terminal residue" evidence="5">
    <location>
        <position position="1"/>
    </location>
</feature>
<dbReference type="PANTHER" id="PTHR46999:SF1">
    <property type="entry name" value="ALPHA-GLUCAN WATER DIKINASE 1, CHLOROPLASTIC"/>
    <property type="match status" value="1"/>
</dbReference>
<dbReference type="AlphaFoldDB" id="A0AA38C8Y4"/>
<accession>A0AA38C8Y4</accession>
<evidence type="ECO:0000259" key="3">
    <source>
        <dbReference type="Pfam" id="PF23166"/>
    </source>
</evidence>
<feature type="domain" description="DUF7067" evidence="4">
    <location>
        <begin position="1"/>
        <end position="29"/>
    </location>
</feature>
<reference evidence="5 6" key="1">
    <citation type="journal article" date="2021" name="Nat. Plants">
        <title>The Taxus genome provides insights into paclitaxel biosynthesis.</title>
        <authorList>
            <person name="Xiong X."/>
            <person name="Gou J."/>
            <person name="Liao Q."/>
            <person name="Li Y."/>
            <person name="Zhou Q."/>
            <person name="Bi G."/>
            <person name="Li C."/>
            <person name="Du R."/>
            <person name="Wang X."/>
            <person name="Sun T."/>
            <person name="Guo L."/>
            <person name="Liang H."/>
            <person name="Lu P."/>
            <person name="Wu Y."/>
            <person name="Zhang Z."/>
            <person name="Ro D.K."/>
            <person name="Shang Y."/>
            <person name="Huang S."/>
            <person name="Yan J."/>
        </authorList>
    </citation>
    <scope>NUCLEOTIDE SEQUENCE [LARGE SCALE GENOMIC DNA]</scope>
    <source>
        <strain evidence="5">Ta-2019</strain>
    </source>
</reference>
<proteinExistence type="predicted"/>
<keyword evidence="2" id="KW-0119">Carbohydrate metabolism</keyword>
<feature type="non-terminal residue" evidence="5">
    <location>
        <position position="720"/>
    </location>
</feature>
<dbReference type="InterPro" id="IPR056301">
    <property type="entry name" value="GWD-like_N_Ig"/>
</dbReference>
<evidence type="ECO:0000313" key="6">
    <source>
        <dbReference type="Proteomes" id="UP000824469"/>
    </source>
</evidence>
<dbReference type="Pfam" id="PF23166">
    <property type="entry name" value="Ig_N_CWD1"/>
    <property type="match status" value="1"/>
</dbReference>
<evidence type="ECO:0000256" key="2">
    <source>
        <dbReference type="ARBA" id="ARBA00023277"/>
    </source>
</evidence>
<dbReference type="EMBL" id="JAHRHJ020002564">
    <property type="protein sequence ID" value="KAH9292684.1"/>
    <property type="molecule type" value="Genomic_DNA"/>
</dbReference>
<dbReference type="Proteomes" id="UP000824469">
    <property type="component" value="Unassembled WGS sequence"/>
</dbReference>
<dbReference type="GO" id="GO:0046872">
    <property type="term" value="F:metal ion binding"/>
    <property type="evidence" value="ECO:0007669"/>
    <property type="project" value="UniProtKB-KW"/>
</dbReference>
<dbReference type="OMA" id="HRYNIAS"/>
<dbReference type="Pfam" id="PF23229">
    <property type="entry name" value="DUF7067"/>
    <property type="match status" value="1"/>
</dbReference>
<evidence type="ECO:0000256" key="1">
    <source>
        <dbReference type="ARBA" id="ARBA00022723"/>
    </source>
</evidence>
<evidence type="ECO:0000259" key="4">
    <source>
        <dbReference type="Pfam" id="PF23229"/>
    </source>
</evidence>